<name>A0AAV1IBT0_9CHLO</name>
<comment type="similarity">
    <text evidence="1">Belongs to the SS18 family.</text>
</comment>
<feature type="domain" description="SS18 N-terminal" evidence="3">
    <location>
        <begin position="19"/>
        <end position="76"/>
    </location>
</feature>
<sequence>MQATQPPPLSNGRIPTFSQPNQNVINEYLEDNESLITSALQLLSQGRTQEATKLQGLLQRNLMWLASIADAQSQPTQPAQADTSGQAATVPAPQGVQGQPVSGAQVVQAAAAAGAHAAAGQAPGAQPYQ</sequence>
<keyword evidence="5" id="KW-1185">Reference proteome</keyword>
<dbReference type="AlphaFoldDB" id="A0AAV1IBT0"/>
<gene>
    <name evidence="4" type="ORF">CVIRNUC_007520</name>
</gene>
<evidence type="ECO:0000259" key="3">
    <source>
        <dbReference type="Pfam" id="PF05030"/>
    </source>
</evidence>
<feature type="compositionally biased region" description="Polar residues" evidence="2">
    <location>
        <begin position="71"/>
        <end position="87"/>
    </location>
</feature>
<dbReference type="InterPro" id="IPR007726">
    <property type="entry name" value="SS18_N"/>
</dbReference>
<organism evidence="4 5">
    <name type="scientific">Coccomyxa viridis</name>
    <dbReference type="NCBI Taxonomy" id="1274662"/>
    <lineage>
        <taxon>Eukaryota</taxon>
        <taxon>Viridiplantae</taxon>
        <taxon>Chlorophyta</taxon>
        <taxon>core chlorophytes</taxon>
        <taxon>Trebouxiophyceae</taxon>
        <taxon>Trebouxiophyceae incertae sedis</taxon>
        <taxon>Coccomyxaceae</taxon>
        <taxon>Coccomyxa</taxon>
    </lineage>
</organism>
<feature type="region of interest" description="Disordered" evidence="2">
    <location>
        <begin position="71"/>
        <end position="129"/>
    </location>
</feature>
<evidence type="ECO:0000256" key="2">
    <source>
        <dbReference type="SAM" id="MobiDB-lite"/>
    </source>
</evidence>
<dbReference type="Proteomes" id="UP001314263">
    <property type="component" value="Unassembled WGS sequence"/>
</dbReference>
<accession>A0AAV1IBT0</accession>
<comment type="caution">
    <text evidence="4">The sequence shown here is derived from an EMBL/GenBank/DDBJ whole genome shotgun (WGS) entry which is preliminary data.</text>
</comment>
<proteinExistence type="inferred from homology"/>
<dbReference type="EMBL" id="CAUYUE010000010">
    <property type="protein sequence ID" value="CAK0784316.1"/>
    <property type="molecule type" value="Genomic_DNA"/>
</dbReference>
<dbReference type="Pfam" id="PF05030">
    <property type="entry name" value="SSXT"/>
    <property type="match status" value="1"/>
</dbReference>
<reference evidence="4 5" key="1">
    <citation type="submission" date="2023-10" db="EMBL/GenBank/DDBJ databases">
        <authorList>
            <person name="Maclean D."/>
            <person name="Macfadyen A."/>
        </authorList>
    </citation>
    <scope>NUCLEOTIDE SEQUENCE [LARGE SCALE GENOMIC DNA]</scope>
</reference>
<protein>
    <recommendedName>
        <fullName evidence="3">SS18 N-terminal domain-containing protein</fullName>
    </recommendedName>
</protein>
<evidence type="ECO:0000313" key="5">
    <source>
        <dbReference type="Proteomes" id="UP001314263"/>
    </source>
</evidence>
<evidence type="ECO:0000256" key="1">
    <source>
        <dbReference type="ARBA" id="ARBA00007945"/>
    </source>
</evidence>
<feature type="compositionally biased region" description="Low complexity" evidence="2">
    <location>
        <begin position="90"/>
        <end position="129"/>
    </location>
</feature>
<evidence type="ECO:0000313" key="4">
    <source>
        <dbReference type="EMBL" id="CAK0784316.1"/>
    </source>
</evidence>